<evidence type="ECO:0000313" key="4">
    <source>
        <dbReference type="EMBL" id="GBH14849.1"/>
    </source>
</evidence>
<evidence type="ECO:0000313" key="6">
    <source>
        <dbReference type="Proteomes" id="UP000247480"/>
    </source>
</evidence>
<dbReference type="Pfam" id="PF01939">
    <property type="entry name" value="NucS_C"/>
    <property type="match status" value="1"/>
</dbReference>
<keyword evidence="3" id="KW-0540">Nuclease</keyword>
<organism evidence="3 6">
    <name type="scientific">Pseudomonas syringae pv. actinidiae</name>
    <dbReference type="NCBI Taxonomy" id="103796"/>
    <lineage>
        <taxon>Bacteria</taxon>
        <taxon>Pseudomonadati</taxon>
        <taxon>Pseudomonadota</taxon>
        <taxon>Gammaproteobacteria</taxon>
        <taxon>Pseudomonadales</taxon>
        <taxon>Pseudomonadaceae</taxon>
        <taxon>Pseudomonas</taxon>
        <taxon>Pseudomonas syringae</taxon>
    </lineage>
</organism>
<accession>A0A0K8M927</accession>
<reference evidence="2 5" key="1">
    <citation type="submission" date="2017-11" db="EMBL/GenBank/DDBJ databases">
        <title>Complete DNA Sequence of Pseudomonas syringae pv. actinidiae, biovar 5 (Psa5).</title>
        <authorList>
            <person name="Butler M."/>
            <person name="Taiaroa G."/>
            <person name="Sumpter N."/>
            <person name="Poulter R."/>
        </authorList>
    </citation>
    <scope>NUCLEOTIDE SEQUENCE [LARGE SCALE GENOMIC DNA]</scope>
    <source>
        <strain evidence="2 5">MAFF212063</strain>
    </source>
</reference>
<dbReference type="Proteomes" id="UP000248291">
    <property type="component" value="Unassembled WGS sequence"/>
</dbReference>
<dbReference type="GO" id="GO:0003676">
    <property type="term" value="F:nucleic acid binding"/>
    <property type="evidence" value="ECO:0007669"/>
    <property type="project" value="InterPro"/>
</dbReference>
<protein>
    <submittedName>
        <fullName evidence="2">DUF91 domain-containing protein</fullName>
    </submittedName>
    <submittedName>
        <fullName evidence="3">Endonuclease NucS</fullName>
    </submittedName>
</protein>
<dbReference type="Gene3D" id="3.40.1350.10">
    <property type="match status" value="1"/>
</dbReference>
<dbReference type="InterPro" id="IPR048301">
    <property type="entry name" value="NucS_C"/>
</dbReference>
<reference evidence="4 7" key="3">
    <citation type="submission" date="2018-04" db="EMBL/GenBank/DDBJ databases">
        <title>Draft genome sequence of Pseudomonas syringae pv. actinidiae biovar 3 strains isolated from kiwifruit in Kagawa prefecture.</title>
        <authorList>
            <person name="Tabuchi M."/>
            <person name="Saito M."/>
            <person name="Fujiwara S."/>
            <person name="Sasa N."/>
            <person name="Akimitsu K."/>
            <person name="Gomi K."/>
            <person name="Konishi-Sugita S."/>
            <person name="Hamano K."/>
            <person name="Kataoka I."/>
        </authorList>
    </citation>
    <scope>NUCLEOTIDE SEQUENCE [LARGE SCALE GENOMIC DNA]</scope>
    <source>
        <strain evidence="4 7">MAFF212211</strain>
    </source>
</reference>
<gene>
    <name evidence="2" type="ORF">CT122_27595</name>
    <name evidence="3" type="ORF">KPSA1_00676</name>
    <name evidence="4" type="ORF">KPSA3_00763</name>
</gene>
<evidence type="ECO:0000313" key="7">
    <source>
        <dbReference type="Proteomes" id="UP000248291"/>
    </source>
</evidence>
<keyword evidence="3" id="KW-0378">Hydrolase</keyword>
<dbReference type="AlphaFoldDB" id="A0A0K8M927"/>
<dbReference type="EMBL" id="CP024712">
    <property type="protein sequence ID" value="ATV20120.1"/>
    <property type="molecule type" value="Genomic_DNA"/>
</dbReference>
<evidence type="ECO:0000313" key="5">
    <source>
        <dbReference type="Proteomes" id="UP000230024"/>
    </source>
</evidence>
<evidence type="ECO:0000313" key="3">
    <source>
        <dbReference type="EMBL" id="GBH07325.1"/>
    </source>
</evidence>
<dbReference type="RefSeq" id="WP_003379112.1">
    <property type="nucleotide sequence ID" value="NZ_AP019411.1"/>
</dbReference>
<feature type="domain" description="Endonuclease NucS C-terminal" evidence="1">
    <location>
        <begin position="25"/>
        <end position="100"/>
    </location>
</feature>
<dbReference type="EMBL" id="BGKA01000022">
    <property type="protein sequence ID" value="GBH14849.1"/>
    <property type="molecule type" value="Genomic_DNA"/>
</dbReference>
<dbReference type="InterPro" id="IPR011856">
    <property type="entry name" value="tRNA_endonuc-like_dom_sf"/>
</dbReference>
<evidence type="ECO:0000259" key="1">
    <source>
        <dbReference type="Pfam" id="PF01939"/>
    </source>
</evidence>
<evidence type="ECO:0000313" key="2">
    <source>
        <dbReference type="EMBL" id="ATV20120.1"/>
    </source>
</evidence>
<dbReference type="Proteomes" id="UP000247480">
    <property type="component" value="Unassembled WGS sequence"/>
</dbReference>
<proteinExistence type="predicted"/>
<sequence>MPIKTDVWTVGLVPNKLHQSRLASEQLLEEMIISSPSILSDEWMLIGRQENTGMGGRIDLLAIAPDGSLVLIELKRERTPREVVAQTLDYAVWVENLQENEIAGIYQRFRPGSSLYADFLARFGRVLDDAELNKSHQLIIVATELDASSERIVEYLSKRDIPINVLCFQIFQSGDQQLLSRSWLLDPVQTQVSAASISEGHSEPWNGEFYCSFGDSASRSWDDAREFGFISGGGGAWYSKTLQLLSPGDRVWVNIPQQGYVGVGRVLGTSTPANEFTVMQNGEARPVLEVATRGNYHAELADDPERCDYFVRIHWMQSVSVNQSVREIGMFGNQNTVCRPTTPKWRWTIERLKQRFPRFDEVAATDIASVPGN</sequence>
<dbReference type="GO" id="GO:0004519">
    <property type="term" value="F:endonuclease activity"/>
    <property type="evidence" value="ECO:0007669"/>
    <property type="project" value="UniProtKB-KW"/>
</dbReference>
<name>A0A0K8M927_PSESF</name>
<reference evidence="3 6" key="2">
    <citation type="submission" date="2018-04" db="EMBL/GenBank/DDBJ databases">
        <title>Draft genome sequence of Pseudomonas syringae pv. actinidiae biovar 1 strains isolated from kiwifruit in Kagawa prefecture.</title>
        <authorList>
            <person name="Tabuchi M."/>
            <person name="Saito M."/>
            <person name="Fujiwara S."/>
            <person name="Sasa N."/>
            <person name="Akimitsu K."/>
            <person name="Gomi K."/>
            <person name="Konishi-Sugita S."/>
            <person name="Hamano K."/>
            <person name="Kataoka I."/>
        </authorList>
    </citation>
    <scope>NUCLEOTIDE SEQUENCE [LARGE SCALE GENOMIC DNA]</scope>
    <source>
        <strain evidence="3 6">MAFF212206</strain>
    </source>
</reference>
<dbReference type="EMBL" id="BGJZ01000025">
    <property type="protein sequence ID" value="GBH07325.1"/>
    <property type="molecule type" value="Genomic_DNA"/>
</dbReference>
<keyword evidence="3" id="KW-0255">Endonuclease</keyword>
<dbReference type="Proteomes" id="UP000230024">
    <property type="component" value="Chromosome"/>
</dbReference>